<reference evidence="1" key="1">
    <citation type="submission" date="2020-08" db="EMBL/GenBank/DDBJ databases">
        <title>Multicomponent nature underlies the extraordinary mechanical properties of spider dragline silk.</title>
        <authorList>
            <person name="Kono N."/>
            <person name="Nakamura H."/>
            <person name="Mori M."/>
            <person name="Yoshida Y."/>
            <person name="Ohtoshi R."/>
            <person name="Malay A.D."/>
            <person name="Moran D.A.P."/>
            <person name="Tomita M."/>
            <person name="Numata K."/>
            <person name="Arakawa K."/>
        </authorList>
    </citation>
    <scope>NUCLEOTIDE SEQUENCE</scope>
</reference>
<protein>
    <submittedName>
        <fullName evidence="1">Uncharacterized protein</fullName>
    </submittedName>
</protein>
<accession>A0A8X6TM82</accession>
<dbReference type="OrthoDB" id="10291704at2759"/>
<gene>
    <name evidence="1" type="ORF">NPIL_224161</name>
</gene>
<evidence type="ECO:0000313" key="2">
    <source>
        <dbReference type="Proteomes" id="UP000887013"/>
    </source>
</evidence>
<dbReference type="Proteomes" id="UP000887013">
    <property type="component" value="Unassembled WGS sequence"/>
</dbReference>
<organism evidence="1 2">
    <name type="scientific">Nephila pilipes</name>
    <name type="common">Giant wood spider</name>
    <name type="synonym">Nephila maculata</name>
    <dbReference type="NCBI Taxonomy" id="299642"/>
    <lineage>
        <taxon>Eukaryota</taxon>
        <taxon>Metazoa</taxon>
        <taxon>Ecdysozoa</taxon>
        <taxon>Arthropoda</taxon>
        <taxon>Chelicerata</taxon>
        <taxon>Arachnida</taxon>
        <taxon>Araneae</taxon>
        <taxon>Araneomorphae</taxon>
        <taxon>Entelegynae</taxon>
        <taxon>Araneoidea</taxon>
        <taxon>Nephilidae</taxon>
        <taxon>Nephila</taxon>
    </lineage>
</organism>
<evidence type="ECO:0000313" key="1">
    <source>
        <dbReference type="EMBL" id="GFT23002.1"/>
    </source>
</evidence>
<keyword evidence="2" id="KW-1185">Reference proteome</keyword>
<proteinExistence type="predicted"/>
<dbReference type="EMBL" id="BMAW01011299">
    <property type="protein sequence ID" value="GFT23002.1"/>
    <property type="molecule type" value="Genomic_DNA"/>
</dbReference>
<name>A0A8X6TM82_NEPPI</name>
<comment type="caution">
    <text evidence="1">The sequence shown here is derived from an EMBL/GenBank/DDBJ whole genome shotgun (WGS) entry which is preliminary data.</text>
</comment>
<sequence>MGFPTKETANAPGTFYSSAKSFLKSGKLSPFPNALQVSTMNRKLLFRRAPRRCRKTTDCEFSPLPTTLHPSSIRQLSCWNFYATYRPAPGSIPA</sequence>
<dbReference type="AlphaFoldDB" id="A0A8X6TM82"/>